<accession>A0A2W1JXZ9</accession>
<comment type="caution">
    <text evidence="2">The sequence shown here is derived from an EMBL/GenBank/DDBJ whole genome shotgun (WGS) entry which is preliminary data.</text>
</comment>
<sequence>MTYLPLAARVCLSLIFIKAAKGQNVTWAWGNRQAEGKVQEIHHSSITRKIKGNEVTRNGSENNPALVN</sequence>
<evidence type="ECO:0000313" key="2">
    <source>
        <dbReference type="EMBL" id="PZD73127.1"/>
    </source>
</evidence>
<dbReference type="Pfam" id="PF11160">
    <property type="entry name" value="Hva1_TUDOR"/>
    <property type="match status" value="1"/>
</dbReference>
<dbReference type="Proteomes" id="UP000248857">
    <property type="component" value="Unassembled WGS sequence"/>
</dbReference>
<feature type="domain" description="Hypervirulence associated protein TUDOR" evidence="1">
    <location>
        <begin position="22"/>
        <end position="67"/>
    </location>
</feature>
<organism evidence="2 3">
    <name type="scientific">Acaryochloris thomasi RCC1774</name>
    <dbReference type="NCBI Taxonomy" id="1764569"/>
    <lineage>
        <taxon>Bacteria</taxon>
        <taxon>Bacillati</taxon>
        <taxon>Cyanobacteriota</taxon>
        <taxon>Cyanophyceae</taxon>
        <taxon>Acaryochloridales</taxon>
        <taxon>Acaryochloridaceae</taxon>
        <taxon>Acaryochloris</taxon>
        <taxon>Acaryochloris thomasi</taxon>
    </lineage>
</organism>
<dbReference type="RefSeq" id="WP_199464389.1">
    <property type="nucleotide sequence ID" value="NZ_CAWNWM010000007.1"/>
</dbReference>
<evidence type="ECO:0000259" key="1">
    <source>
        <dbReference type="Pfam" id="PF11160"/>
    </source>
</evidence>
<dbReference type="InterPro" id="IPR021331">
    <property type="entry name" value="Hva1_TUDOR"/>
</dbReference>
<proteinExistence type="predicted"/>
<protein>
    <recommendedName>
        <fullName evidence="1">Hypervirulence associated protein TUDOR domain-containing protein</fullName>
    </recommendedName>
</protein>
<dbReference type="AlphaFoldDB" id="A0A2W1JXZ9"/>
<gene>
    <name evidence="2" type="ORF">C1752_02888</name>
</gene>
<dbReference type="EMBL" id="PQWO01000007">
    <property type="protein sequence ID" value="PZD73127.1"/>
    <property type="molecule type" value="Genomic_DNA"/>
</dbReference>
<name>A0A2W1JXZ9_9CYAN</name>
<evidence type="ECO:0000313" key="3">
    <source>
        <dbReference type="Proteomes" id="UP000248857"/>
    </source>
</evidence>
<keyword evidence="3" id="KW-1185">Reference proteome</keyword>
<reference evidence="2 3" key="1">
    <citation type="journal article" date="2018" name="Sci. Rep.">
        <title>A novel species of the marine cyanobacterium Acaryochloris with a unique pigment content and lifestyle.</title>
        <authorList>
            <person name="Partensky F."/>
            <person name="Six C."/>
            <person name="Ratin M."/>
            <person name="Garczarek L."/>
            <person name="Vaulot D."/>
            <person name="Probert I."/>
            <person name="Calteau A."/>
            <person name="Gourvil P."/>
            <person name="Marie D."/>
            <person name="Grebert T."/>
            <person name="Bouchier C."/>
            <person name="Le Panse S."/>
            <person name="Gachenot M."/>
            <person name="Rodriguez F."/>
            <person name="Garrido J.L."/>
        </authorList>
    </citation>
    <scope>NUCLEOTIDE SEQUENCE [LARGE SCALE GENOMIC DNA]</scope>
    <source>
        <strain evidence="2 3">RCC1774</strain>
    </source>
</reference>